<evidence type="ECO:0000313" key="5">
    <source>
        <dbReference type="EMBL" id="QHT85997.1"/>
    </source>
</evidence>
<reference evidence="5" key="1">
    <citation type="journal article" date="2020" name="Nature">
        <title>Giant virus diversity and host interactions through global metagenomics.</title>
        <authorList>
            <person name="Schulz F."/>
            <person name="Roux S."/>
            <person name="Paez-Espino D."/>
            <person name="Jungbluth S."/>
            <person name="Walsh D.A."/>
            <person name="Denef V.J."/>
            <person name="McMahon K.D."/>
            <person name="Konstantinidis K.T."/>
            <person name="Eloe-Fadrosh E.A."/>
            <person name="Kyrpides N.C."/>
            <person name="Woyke T."/>
        </authorList>
    </citation>
    <scope>NUCLEOTIDE SEQUENCE</scope>
    <source>
        <strain evidence="5">GVMAG-M-3300023184-184</strain>
    </source>
</reference>
<dbReference type="GO" id="GO:0003756">
    <property type="term" value="F:protein disulfide isomerase activity"/>
    <property type="evidence" value="ECO:0007669"/>
    <property type="project" value="TreeGrafter"/>
</dbReference>
<name>A0A6C0I0T2_9ZZZZ</name>
<proteinExistence type="inferred from homology"/>
<evidence type="ECO:0000256" key="2">
    <source>
        <dbReference type="ARBA" id="ARBA00022729"/>
    </source>
</evidence>
<keyword evidence="3" id="KW-1133">Transmembrane helix</keyword>
<evidence type="ECO:0000259" key="4">
    <source>
        <dbReference type="PROSITE" id="PS51352"/>
    </source>
</evidence>
<dbReference type="InterPro" id="IPR051063">
    <property type="entry name" value="PDI"/>
</dbReference>
<dbReference type="SUPFAM" id="SSF52833">
    <property type="entry name" value="Thioredoxin-like"/>
    <property type="match status" value="1"/>
</dbReference>
<protein>
    <recommendedName>
        <fullName evidence="4">Thioredoxin domain-containing protein</fullName>
    </recommendedName>
</protein>
<dbReference type="AlphaFoldDB" id="A0A6C0I0T2"/>
<dbReference type="InterPro" id="IPR013766">
    <property type="entry name" value="Thioredoxin_domain"/>
</dbReference>
<dbReference type="PANTHER" id="PTHR45672:SF3">
    <property type="entry name" value="THIOREDOXIN DOMAIN-CONTAINING PROTEIN 5"/>
    <property type="match status" value="1"/>
</dbReference>
<dbReference type="PROSITE" id="PS51352">
    <property type="entry name" value="THIOREDOXIN_2"/>
    <property type="match status" value="1"/>
</dbReference>
<evidence type="ECO:0000256" key="1">
    <source>
        <dbReference type="ARBA" id="ARBA00006347"/>
    </source>
</evidence>
<dbReference type="CDD" id="cd02961">
    <property type="entry name" value="PDI_a_family"/>
    <property type="match status" value="1"/>
</dbReference>
<dbReference type="Gene3D" id="3.40.30.10">
    <property type="entry name" value="Glutaredoxin"/>
    <property type="match status" value="1"/>
</dbReference>
<dbReference type="PANTHER" id="PTHR45672">
    <property type="entry name" value="PROTEIN DISULFIDE-ISOMERASE C17H9.14C-RELATED"/>
    <property type="match status" value="1"/>
</dbReference>
<dbReference type="EMBL" id="MN740057">
    <property type="protein sequence ID" value="QHT85997.1"/>
    <property type="molecule type" value="Genomic_DNA"/>
</dbReference>
<organism evidence="5">
    <name type="scientific">viral metagenome</name>
    <dbReference type="NCBI Taxonomy" id="1070528"/>
    <lineage>
        <taxon>unclassified sequences</taxon>
        <taxon>metagenomes</taxon>
        <taxon>organismal metagenomes</taxon>
    </lineage>
</organism>
<dbReference type="InterPro" id="IPR036249">
    <property type="entry name" value="Thioredoxin-like_sf"/>
</dbReference>
<sequence length="176" mass="20526">MANIITYINTLLRPYYTTILSIILIIFFLGVARYMYESYFMKNIKNKKYSDVANIPDRKPVIMIYFFFVDWCPHCLKAKPEWNNFKQQYSDKVVNGYVIKTYDIDCTDDNGDEVQVYLNENGEQSSTIPTTMRTSEIIRKHNIESYPTIKLIKDGVTVDYDAKVTAESLTTFVNSV</sequence>
<dbReference type="GO" id="GO:0006457">
    <property type="term" value="P:protein folding"/>
    <property type="evidence" value="ECO:0007669"/>
    <property type="project" value="TreeGrafter"/>
</dbReference>
<dbReference type="GO" id="GO:0005783">
    <property type="term" value="C:endoplasmic reticulum"/>
    <property type="evidence" value="ECO:0007669"/>
    <property type="project" value="TreeGrafter"/>
</dbReference>
<feature type="transmembrane region" description="Helical" evidence="3">
    <location>
        <begin position="15"/>
        <end position="36"/>
    </location>
</feature>
<evidence type="ECO:0000256" key="3">
    <source>
        <dbReference type="SAM" id="Phobius"/>
    </source>
</evidence>
<keyword evidence="3" id="KW-0472">Membrane</keyword>
<keyword evidence="2" id="KW-0732">Signal</keyword>
<feature type="domain" description="Thioredoxin" evidence="4">
    <location>
        <begin position="29"/>
        <end position="176"/>
    </location>
</feature>
<dbReference type="Pfam" id="PF00085">
    <property type="entry name" value="Thioredoxin"/>
    <property type="match status" value="1"/>
</dbReference>
<accession>A0A6C0I0T2</accession>
<keyword evidence="3" id="KW-0812">Transmembrane</keyword>
<comment type="similarity">
    <text evidence="1">Belongs to the protein disulfide isomerase family.</text>
</comment>